<feature type="region of interest" description="Disordered" evidence="1">
    <location>
        <begin position="270"/>
        <end position="336"/>
    </location>
</feature>
<organism evidence="4 5">
    <name type="scientific">Porites evermanni</name>
    <dbReference type="NCBI Taxonomy" id="104178"/>
    <lineage>
        <taxon>Eukaryota</taxon>
        <taxon>Metazoa</taxon>
        <taxon>Cnidaria</taxon>
        <taxon>Anthozoa</taxon>
        <taxon>Hexacorallia</taxon>
        <taxon>Scleractinia</taxon>
        <taxon>Fungiina</taxon>
        <taxon>Poritidae</taxon>
        <taxon>Porites</taxon>
    </lineage>
</organism>
<evidence type="ECO:0000256" key="1">
    <source>
        <dbReference type="SAM" id="MobiDB-lite"/>
    </source>
</evidence>
<evidence type="ECO:0000256" key="2">
    <source>
        <dbReference type="SAM" id="Phobius"/>
    </source>
</evidence>
<feature type="transmembrane region" description="Helical" evidence="2">
    <location>
        <begin position="237"/>
        <end position="260"/>
    </location>
</feature>
<feature type="region of interest" description="Disordered" evidence="1">
    <location>
        <begin position="208"/>
        <end position="231"/>
    </location>
</feature>
<protein>
    <recommendedName>
        <fullName evidence="3">SEA domain-containing protein</fullName>
    </recommendedName>
</protein>
<feature type="compositionally biased region" description="Polar residues" evidence="1">
    <location>
        <begin position="48"/>
        <end position="65"/>
    </location>
</feature>
<evidence type="ECO:0000259" key="3">
    <source>
        <dbReference type="PROSITE" id="PS50024"/>
    </source>
</evidence>
<gene>
    <name evidence="4" type="ORF">PEVE_00031079</name>
</gene>
<dbReference type="Proteomes" id="UP001159427">
    <property type="component" value="Unassembled WGS sequence"/>
</dbReference>
<dbReference type="PROSITE" id="PS50024">
    <property type="entry name" value="SEA"/>
    <property type="match status" value="1"/>
</dbReference>
<reference evidence="4 5" key="1">
    <citation type="submission" date="2022-05" db="EMBL/GenBank/DDBJ databases">
        <authorList>
            <consortium name="Genoscope - CEA"/>
            <person name="William W."/>
        </authorList>
    </citation>
    <scope>NUCLEOTIDE SEQUENCE [LARGE SCALE GENOMIC DNA]</scope>
</reference>
<feature type="domain" description="SEA" evidence="3">
    <location>
        <begin position="101"/>
        <end position="221"/>
    </location>
</feature>
<dbReference type="InterPro" id="IPR036364">
    <property type="entry name" value="SEA_dom_sf"/>
</dbReference>
<keyword evidence="5" id="KW-1185">Reference proteome</keyword>
<dbReference type="InterPro" id="IPR000082">
    <property type="entry name" value="SEA_dom"/>
</dbReference>
<proteinExistence type="predicted"/>
<evidence type="ECO:0000313" key="4">
    <source>
        <dbReference type="EMBL" id="CAH3027239.1"/>
    </source>
</evidence>
<feature type="compositionally biased region" description="Acidic residues" evidence="1">
    <location>
        <begin position="214"/>
        <end position="225"/>
    </location>
</feature>
<comment type="caution">
    <text evidence="4">The sequence shown here is derived from an EMBL/GenBank/DDBJ whole genome shotgun (WGS) entry which is preliminary data.</text>
</comment>
<dbReference type="Gene3D" id="3.30.70.960">
    <property type="entry name" value="SEA domain"/>
    <property type="match status" value="1"/>
</dbReference>
<name>A0ABN8MC75_9CNID</name>
<dbReference type="EMBL" id="CALNXI010000442">
    <property type="protein sequence ID" value="CAH3027239.1"/>
    <property type="molecule type" value="Genomic_DNA"/>
</dbReference>
<feature type="region of interest" description="Disordered" evidence="1">
    <location>
        <begin position="48"/>
        <end position="71"/>
    </location>
</feature>
<sequence length="336" mass="36929">MFSKPLSPFEEMKTNRSVFKIEPEILPCFEVNYKFSLVTTRKQENPVNTAQKMVSQSSTKQSGEATTEKVPRSIVTCTEEEINTFKDDVAPENTKKSPENQCEDHEFGIRITNIRWIQAFNNSNAIEYKSLKSNVTSEIARIYTQSQSAEKQLYGITIVEFREGSTIAVVRLRFERNISDPLKPLEDAIKDGILGRNIRVETRLLNTTMLPDPTTEEPTTDDDDGGPSSSGLSAAEIGGIVGGSVGFVVILIIVSLVIFFRCQPKKAGKSFSEADGYRMNKQPPSSGLGTASPAFVEARMYAPPNTANKKGEPEKRPLPAGGSGGQDGQGGFELWC</sequence>
<keyword evidence="2" id="KW-0812">Transmembrane</keyword>
<dbReference type="SUPFAM" id="SSF82671">
    <property type="entry name" value="SEA domain"/>
    <property type="match status" value="1"/>
</dbReference>
<keyword evidence="2" id="KW-0472">Membrane</keyword>
<accession>A0ABN8MC75</accession>
<dbReference type="Pfam" id="PF01390">
    <property type="entry name" value="SEA"/>
    <property type="match status" value="1"/>
</dbReference>
<keyword evidence="2" id="KW-1133">Transmembrane helix</keyword>
<evidence type="ECO:0000313" key="5">
    <source>
        <dbReference type="Proteomes" id="UP001159427"/>
    </source>
</evidence>
<feature type="compositionally biased region" description="Gly residues" evidence="1">
    <location>
        <begin position="321"/>
        <end position="336"/>
    </location>
</feature>